<dbReference type="InterPro" id="IPR017907">
    <property type="entry name" value="Znf_RING_CS"/>
</dbReference>
<dbReference type="GO" id="GO:0006974">
    <property type="term" value="P:DNA damage response"/>
    <property type="evidence" value="ECO:0007669"/>
    <property type="project" value="TreeGrafter"/>
</dbReference>
<protein>
    <recommendedName>
        <fullName evidence="5">RING-type domain-containing protein</fullName>
    </recommendedName>
</protein>
<dbReference type="GO" id="GO:0061630">
    <property type="term" value="F:ubiquitin protein ligase activity"/>
    <property type="evidence" value="ECO:0007669"/>
    <property type="project" value="TreeGrafter"/>
</dbReference>
<organism evidence="6 7">
    <name type="scientific">Sinocyclocheilus grahami</name>
    <name type="common">Dianchi golden-line fish</name>
    <name type="synonym">Barbus grahami</name>
    <dbReference type="NCBI Taxonomy" id="75366"/>
    <lineage>
        <taxon>Eukaryota</taxon>
        <taxon>Metazoa</taxon>
        <taxon>Chordata</taxon>
        <taxon>Craniata</taxon>
        <taxon>Vertebrata</taxon>
        <taxon>Euteleostomi</taxon>
        <taxon>Actinopterygii</taxon>
        <taxon>Neopterygii</taxon>
        <taxon>Teleostei</taxon>
        <taxon>Ostariophysi</taxon>
        <taxon>Cypriniformes</taxon>
        <taxon>Cyprinidae</taxon>
        <taxon>Cyprininae</taxon>
        <taxon>Sinocyclocheilus</taxon>
    </lineage>
</organism>
<evidence type="ECO:0000256" key="2">
    <source>
        <dbReference type="ARBA" id="ARBA00022771"/>
    </source>
</evidence>
<dbReference type="AlphaFoldDB" id="A0A672S6M3"/>
<reference evidence="6" key="1">
    <citation type="submission" date="2025-08" db="UniProtKB">
        <authorList>
            <consortium name="Ensembl"/>
        </authorList>
    </citation>
    <scope>IDENTIFICATION</scope>
</reference>
<dbReference type="InterPro" id="IPR048695">
    <property type="entry name" value="SHPRH_helical_2nd"/>
</dbReference>
<proteinExistence type="predicted"/>
<dbReference type="CDD" id="cd16569">
    <property type="entry name" value="RING-HC_SHPRH-like"/>
    <property type="match status" value="1"/>
</dbReference>
<dbReference type="SUPFAM" id="SSF57850">
    <property type="entry name" value="RING/U-box"/>
    <property type="match status" value="1"/>
</dbReference>
<evidence type="ECO:0000259" key="5">
    <source>
        <dbReference type="PROSITE" id="PS50089"/>
    </source>
</evidence>
<dbReference type="Ensembl" id="ENSSGRT00000103577.1">
    <property type="protein sequence ID" value="ENSSGRP00000097353.1"/>
    <property type="gene ID" value="ENSSGRG00000048603.1"/>
</dbReference>
<keyword evidence="2 4" id="KW-0863">Zinc-finger</keyword>
<accession>A0A672S6M3</accession>
<evidence type="ECO:0000256" key="4">
    <source>
        <dbReference type="PROSITE-ProRule" id="PRU00175"/>
    </source>
</evidence>
<keyword evidence="1" id="KW-0479">Metal-binding</keyword>
<dbReference type="Pfam" id="PF21324">
    <property type="entry name" value="SHPRH_helical-2nd"/>
    <property type="match status" value="1"/>
</dbReference>
<keyword evidence="3" id="KW-0862">Zinc</keyword>
<dbReference type="Gene3D" id="3.30.40.10">
    <property type="entry name" value="Zinc/RING finger domain, C3HC4 (zinc finger)"/>
    <property type="match status" value="1"/>
</dbReference>
<dbReference type="PROSITE" id="PS00518">
    <property type="entry name" value="ZF_RING_1"/>
    <property type="match status" value="1"/>
</dbReference>
<dbReference type="InterPro" id="IPR001841">
    <property type="entry name" value="Znf_RING"/>
</dbReference>
<keyword evidence="7" id="KW-1185">Reference proteome</keyword>
<evidence type="ECO:0000313" key="6">
    <source>
        <dbReference type="Ensembl" id="ENSSGRP00000097353.1"/>
    </source>
</evidence>
<dbReference type="PANTHER" id="PTHR45865">
    <property type="entry name" value="E3 UBIQUITIN-PROTEIN LIGASE SHPRH FAMILY MEMBER"/>
    <property type="match status" value="1"/>
</dbReference>
<dbReference type="PANTHER" id="PTHR45865:SF1">
    <property type="entry name" value="E3 UBIQUITIN-PROTEIN LIGASE SHPRH"/>
    <property type="match status" value="1"/>
</dbReference>
<sequence length="335" mass="38206">IQYSMDDDLAGSIQNELTCSYKQQANKFRDARGLQFLLSTQMDDLMKSQKTVQDAVKKLEGPPSQQVIEEATFCHLRPVRLPLNNCVFFIKHIKFVCNNSKILTVIIYSHSLYSFMTNLSFICRTPKEMFSKMSKLLSTLQNCSGCVFTSQDKSTGGLNPEPCPICWAVLTCRHCFCNECIAIIVEQYSVGNRRRAIKCAICRQTTSHSEISYVFTTQSTHQGQDIPVKVRDNSSTPQRVEAVVRVLKKIQMTDLWQGVLDIIAKALFDNNIEFAQINGIHKFQVCVEYSDSLGDVISKLHYSFDFCRPTFVHRFLIKSTIEERMQAMLKTAEKS</sequence>
<dbReference type="Proteomes" id="UP000472262">
    <property type="component" value="Unassembled WGS sequence"/>
</dbReference>
<dbReference type="InterPro" id="IPR052583">
    <property type="entry name" value="ATP-helicase/E3_Ub-Ligase"/>
</dbReference>
<dbReference type="PROSITE" id="PS50089">
    <property type="entry name" value="ZF_RING_2"/>
    <property type="match status" value="1"/>
</dbReference>
<dbReference type="GO" id="GO:0005634">
    <property type="term" value="C:nucleus"/>
    <property type="evidence" value="ECO:0007669"/>
    <property type="project" value="TreeGrafter"/>
</dbReference>
<dbReference type="GO" id="GO:0008270">
    <property type="term" value="F:zinc ion binding"/>
    <property type="evidence" value="ECO:0007669"/>
    <property type="project" value="UniProtKB-KW"/>
</dbReference>
<evidence type="ECO:0000256" key="3">
    <source>
        <dbReference type="ARBA" id="ARBA00022833"/>
    </source>
</evidence>
<evidence type="ECO:0000313" key="7">
    <source>
        <dbReference type="Proteomes" id="UP000472262"/>
    </source>
</evidence>
<dbReference type="InterPro" id="IPR013083">
    <property type="entry name" value="Znf_RING/FYVE/PHD"/>
</dbReference>
<feature type="domain" description="RING-type" evidence="5">
    <location>
        <begin position="143"/>
        <end position="203"/>
    </location>
</feature>
<name>A0A672S6M3_SINGR</name>
<dbReference type="InParanoid" id="A0A672S6M3"/>
<dbReference type="GO" id="GO:0000209">
    <property type="term" value="P:protein polyubiquitination"/>
    <property type="evidence" value="ECO:0007669"/>
    <property type="project" value="TreeGrafter"/>
</dbReference>
<reference evidence="6" key="2">
    <citation type="submission" date="2025-09" db="UniProtKB">
        <authorList>
            <consortium name="Ensembl"/>
        </authorList>
    </citation>
    <scope>IDENTIFICATION</scope>
</reference>
<evidence type="ECO:0000256" key="1">
    <source>
        <dbReference type="ARBA" id="ARBA00022723"/>
    </source>
</evidence>